<feature type="compositionally biased region" description="Low complexity" evidence="1">
    <location>
        <begin position="136"/>
        <end position="156"/>
    </location>
</feature>
<name>A0ABV5KJL4_9ACTN</name>
<evidence type="ECO:0000313" key="3">
    <source>
        <dbReference type="Proteomes" id="UP001589750"/>
    </source>
</evidence>
<dbReference type="RefSeq" id="WP_379142854.1">
    <property type="nucleotide sequence ID" value="NZ_JBHMDG010000055.1"/>
</dbReference>
<sequence>MVLTDLPGQAPAQQLWTLADGFLDSRQAALGAAGITPDVEDLADRRSLEDEVRLDVEMARALDPGPVASEMRSRDTVDGRGVASPADDGEEAAGARGDANGVDDTTSSDVPETWGGDGTEGSDGVGGADQEGFGGTAADNDGNDGNPGDFNSGDAA</sequence>
<keyword evidence="3" id="KW-1185">Reference proteome</keyword>
<organism evidence="2 3">
    <name type="scientific">Nocardioides plantarum</name>
    <dbReference type="NCBI Taxonomy" id="29299"/>
    <lineage>
        <taxon>Bacteria</taxon>
        <taxon>Bacillati</taxon>
        <taxon>Actinomycetota</taxon>
        <taxon>Actinomycetes</taxon>
        <taxon>Propionibacteriales</taxon>
        <taxon>Nocardioidaceae</taxon>
        <taxon>Nocardioides</taxon>
    </lineage>
</organism>
<evidence type="ECO:0000313" key="2">
    <source>
        <dbReference type="EMBL" id="MFB9315834.1"/>
    </source>
</evidence>
<accession>A0ABV5KJL4</accession>
<comment type="caution">
    <text evidence="2">The sequence shown here is derived from an EMBL/GenBank/DDBJ whole genome shotgun (WGS) entry which is preliminary data.</text>
</comment>
<feature type="non-terminal residue" evidence="2">
    <location>
        <position position="156"/>
    </location>
</feature>
<feature type="region of interest" description="Disordered" evidence="1">
    <location>
        <begin position="57"/>
        <end position="156"/>
    </location>
</feature>
<evidence type="ECO:0000256" key="1">
    <source>
        <dbReference type="SAM" id="MobiDB-lite"/>
    </source>
</evidence>
<gene>
    <name evidence="2" type="ORF">ACFFRI_22535</name>
</gene>
<protein>
    <submittedName>
        <fullName evidence="2">Uncharacterized protein</fullName>
    </submittedName>
</protein>
<dbReference type="Proteomes" id="UP001589750">
    <property type="component" value="Unassembled WGS sequence"/>
</dbReference>
<proteinExistence type="predicted"/>
<feature type="compositionally biased region" description="Gly residues" evidence="1">
    <location>
        <begin position="115"/>
        <end position="135"/>
    </location>
</feature>
<dbReference type="EMBL" id="JBHMDG010000055">
    <property type="protein sequence ID" value="MFB9315834.1"/>
    <property type="molecule type" value="Genomic_DNA"/>
</dbReference>
<reference evidence="2 3" key="1">
    <citation type="submission" date="2024-09" db="EMBL/GenBank/DDBJ databases">
        <authorList>
            <person name="Sun Q."/>
            <person name="Mori K."/>
        </authorList>
    </citation>
    <scope>NUCLEOTIDE SEQUENCE [LARGE SCALE GENOMIC DNA]</scope>
    <source>
        <strain evidence="2 3">JCM 9626</strain>
    </source>
</reference>